<dbReference type="AlphaFoldDB" id="A0AAN9W086"/>
<sequence>MEEVLSNMEIKTICPKSFRQAESHLGEVWSDVLFQKMKEAGEEEKNLAIEKGDVTEDGTPFITVIVDGGWSHRSHGHRYTANSGVSCVIGMRTQKILDLGIRNKYCSMCEYREARQLDPKHDKCYKNWDGASASMEKDMLVE</sequence>
<evidence type="ECO:0000313" key="2">
    <source>
        <dbReference type="EMBL" id="KAK7871139.1"/>
    </source>
</evidence>
<feature type="domain" description="Mutator-like transposase" evidence="1">
    <location>
        <begin position="2"/>
        <end position="142"/>
    </location>
</feature>
<comment type="caution">
    <text evidence="3">The sequence shown here is derived from an EMBL/GenBank/DDBJ whole genome shotgun (WGS) entry which is preliminary data.</text>
</comment>
<keyword evidence="4" id="KW-1185">Reference proteome</keyword>
<name>A0AAN9W086_9ORTH</name>
<dbReference type="EMBL" id="JAZDUA010000044">
    <property type="protein sequence ID" value="KAK7871139.1"/>
    <property type="molecule type" value="Genomic_DNA"/>
</dbReference>
<evidence type="ECO:0000259" key="1">
    <source>
        <dbReference type="Pfam" id="PF20700"/>
    </source>
</evidence>
<evidence type="ECO:0000313" key="4">
    <source>
        <dbReference type="Proteomes" id="UP001378592"/>
    </source>
</evidence>
<gene>
    <name evidence="2" type="ORF">R5R35_013357</name>
    <name evidence="3" type="ORF">R5R35_013365</name>
</gene>
<dbReference type="Pfam" id="PF20700">
    <property type="entry name" value="Mutator"/>
    <property type="match status" value="1"/>
</dbReference>
<dbReference type="InterPro" id="IPR049012">
    <property type="entry name" value="Mutator_transp_dom"/>
</dbReference>
<reference evidence="3 4" key="1">
    <citation type="submission" date="2024-03" db="EMBL/GenBank/DDBJ databases">
        <title>The genome assembly and annotation of the cricket Gryllus longicercus Weissman &amp; Gray.</title>
        <authorList>
            <person name="Szrajer S."/>
            <person name="Gray D."/>
            <person name="Ylla G."/>
        </authorList>
    </citation>
    <scope>NUCLEOTIDE SEQUENCE [LARGE SCALE GENOMIC DNA]</scope>
    <source>
        <strain evidence="3">DAG 2021-001</strain>
        <tissue evidence="3">Whole body minus gut</tissue>
    </source>
</reference>
<dbReference type="Proteomes" id="UP001378592">
    <property type="component" value="Unassembled WGS sequence"/>
</dbReference>
<organism evidence="3 4">
    <name type="scientific">Gryllus longicercus</name>
    <dbReference type="NCBI Taxonomy" id="2509291"/>
    <lineage>
        <taxon>Eukaryota</taxon>
        <taxon>Metazoa</taxon>
        <taxon>Ecdysozoa</taxon>
        <taxon>Arthropoda</taxon>
        <taxon>Hexapoda</taxon>
        <taxon>Insecta</taxon>
        <taxon>Pterygota</taxon>
        <taxon>Neoptera</taxon>
        <taxon>Polyneoptera</taxon>
        <taxon>Orthoptera</taxon>
        <taxon>Ensifera</taxon>
        <taxon>Gryllidea</taxon>
        <taxon>Grylloidea</taxon>
        <taxon>Gryllidae</taxon>
        <taxon>Gryllinae</taxon>
        <taxon>Gryllus</taxon>
    </lineage>
</organism>
<proteinExistence type="predicted"/>
<dbReference type="EMBL" id="JAZDUA010000044">
    <property type="protein sequence ID" value="KAK7871147.1"/>
    <property type="molecule type" value="Genomic_DNA"/>
</dbReference>
<protein>
    <recommendedName>
        <fullName evidence="1">Mutator-like transposase domain-containing protein</fullName>
    </recommendedName>
</protein>
<accession>A0AAN9W086</accession>
<evidence type="ECO:0000313" key="3">
    <source>
        <dbReference type="EMBL" id="KAK7871147.1"/>
    </source>
</evidence>